<dbReference type="PANTHER" id="PTHR43355:SF2">
    <property type="entry name" value="FLAVIN REDUCTASE (NADPH)"/>
    <property type="match status" value="1"/>
</dbReference>
<dbReference type="Gene3D" id="3.40.50.720">
    <property type="entry name" value="NAD(P)-binding Rossmann-like Domain"/>
    <property type="match status" value="1"/>
</dbReference>
<dbReference type="RefSeq" id="WP_042415466.1">
    <property type="nucleotide sequence ID" value="NZ_JBOK01000019.1"/>
</dbReference>
<evidence type="ECO:0000313" key="3">
    <source>
        <dbReference type="Proteomes" id="UP000020766"/>
    </source>
</evidence>
<dbReference type="GO" id="GO:0016646">
    <property type="term" value="F:oxidoreductase activity, acting on the CH-NH group of donors, NAD or NADP as acceptor"/>
    <property type="evidence" value="ECO:0007669"/>
    <property type="project" value="TreeGrafter"/>
</dbReference>
<dbReference type="PANTHER" id="PTHR43355">
    <property type="entry name" value="FLAVIN REDUCTASE (NADPH)"/>
    <property type="match status" value="1"/>
</dbReference>
<feature type="domain" description="NAD(P)-binding" evidence="1">
    <location>
        <begin position="7"/>
        <end position="209"/>
    </location>
</feature>
<evidence type="ECO:0000259" key="1">
    <source>
        <dbReference type="Pfam" id="PF13460"/>
    </source>
</evidence>
<dbReference type="SUPFAM" id="SSF51735">
    <property type="entry name" value="NAD(P)-binding Rossmann-fold domains"/>
    <property type="match status" value="1"/>
</dbReference>
<dbReference type="GeneID" id="74937598"/>
<name>A0A014MM93_9BURK</name>
<sequence length="221" mass="23141">MQVALIGATGFVGSALLEELLQRGHDVVALVRDPAKLAPRPHLKVVQADVLDAAAVREAVRGTQAVLSAYNAGWTNPNIYEDFMRASRATLQGVKDAGVSRFLVVGGAGSLFVAPGVQLVDTPEFPAPIKAGATAARDVLTLLQTQDTGLDWSFLSPPIGFHGGSAAQSQGRTGQYRTGQDAPLMQADGTPGDISAADLAVALVDALEQQAHVRQRFTVAY</sequence>
<dbReference type="EMBL" id="JBOK01000019">
    <property type="protein sequence ID" value="EXU79224.1"/>
    <property type="molecule type" value="Genomic_DNA"/>
</dbReference>
<dbReference type="Proteomes" id="UP000020766">
    <property type="component" value="Unassembled WGS sequence"/>
</dbReference>
<comment type="caution">
    <text evidence="2">The sequence shown here is derived from an EMBL/GenBank/DDBJ whole genome shotgun (WGS) entry which is preliminary data.</text>
</comment>
<dbReference type="STRING" id="225991.MA05_06925"/>
<dbReference type="PATRIC" id="fig|1457173.3.peg.2966"/>
<dbReference type="InterPro" id="IPR016040">
    <property type="entry name" value="NAD(P)-bd_dom"/>
</dbReference>
<protein>
    <submittedName>
        <fullName evidence="2">3-beta hydroxysteroid dehydrogenase</fullName>
    </submittedName>
</protein>
<evidence type="ECO:0000313" key="2">
    <source>
        <dbReference type="EMBL" id="EXU79224.1"/>
    </source>
</evidence>
<dbReference type="InterPro" id="IPR036291">
    <property type="entry name" value="NAD(P)-bd_dom_sf"/>
</dbReference>
<organism evidence="2 3">
    <name type="scientific">Comamonas aquatica DA1877</name>
    <dbReference type="NCBI Taxonomy" id="1457173"/>
    <lineage>
        <taxon>Bacteria</taxon>
        <taxon>Pseudomonadati</taxon>
        <taxon>Pseudomonadota</taxon>
        <taxon>Betaproteobacteria</taxon>
        <taxon>Burkholderiales</taxon>
        <taxon>Comamonadaceae</taxon>
        <taxon>Comamonas</taxon>
    </lineage>
</organism>
<dbReference type="Pfam" id="PF13460">
    <property type="entry name" value="NAD_binding_10"/>
    <property type="match status" value="1"/>
</dbReference>
<accession>A0A014MM93</accession>
<proteinExistence type="predicted"/>
<reference evidence="2 3" key="1">
    <citation type="submission" date="2014-01" db="EMBL/GenBank/DDBJ databases">
        <title>Interspecies Systems Biology Uncovers Metabolites Affecting C. elegans Gene Expression and Life History Traits.</title>
        <authorList>
            <person name="Watson E."/>
            <person name="Macneil L.T."/>
            <person name="Ritter A.D."/>
            <person name="Yilmaz L.S."/>
            <person name="Rosebrock A.P."/>
            <person name="Caudy A.A."/>
            <person name="Walhout A.J."/>
        </authorList>
    </citation>
    <scope>NUCLEOTIDE SEQUENCE [LARGE SCALE GENOMIC DNA]</scope>
    <source>
        <strain evidence="2 3">DA1877</strain>
    </source>
</reference>
<dbReference type="CDD" id="cd05244">
    <property type="entry name" value="BVR-B_like_SDR_a"/>
    <property type="match status" value="1"/>
</dbReference>
<keyword evidence="3" id="KW-1185">Reference proteome</keyword>
<dbReference type="InterPro" id="IPR051606">
    <property type="entry name" value="Polyketide_Oxido-like"/>
</dbReference>
<gene>
    <name evidence="2" type="ORF">AX13_06400</name>
</gene>
<dbReference type="AlphaFoldDB" id="A0A014MM93"/>